<dbReference type="Pfam" id="PF00702">
    <property type="entry name" value="Hydrolase"/>
    <property type="match status" value="1"/>
</dbReference>
<organism evidence="20 21">
    <name type="scientific">Paenibacillus xylanilyticus</name>
    <dbReference type="NCBI Taxonomy" id="248903"/>
    <lineage>
        <taxon>Bacteria</taxon>
        <taxon>Bacillati</taxon>
        <taxon>Bacillota</taxon>
        <taxon>Bacilli</taxon>
        <taxon>Bacillales</taxon>
        <taxon>Paenibacillaceae</taxon>
        <taxon>Paenibacillus</taxon>
    </lineage>
</organism>
<dbReference type="InterPro" id="IPR044492">
    <property type="entry name" value="P_typ_ATPase_HD_dom"/>
</dbReference>
<feature type="region of interest" description="Disordered" evidence="18">
    <location>
        <begin position="1"/>
        <end position="24"/>
    </location>
</feature>
<accession>A0A7Y6BV45</accession>
<dbReference type="SUPFAM" id="SSF81653">
    <property type="entry name" value="Calcium ATPase, transduction domain A"/>
    <property type="match status" value="1"/>
</dbReference>
<comment type="subcellular location">
    <subcellularLocation>
        <location evidence="1">Cell membrane</location>
        <topology evidence="1">Multi-pass membrane protein</topology>
    </subcellularLocation>
</comment>
<dbReference type="EMBL" id="JABMCB010000169">
    <property type="protein sequence ID" value="NUU75381.1"/>
    <property type="molecule type" value="Genomic_DNA"/>
</dbReference>
<dbReference type="GO" id="GO:0005524">
    <property type="term" value="F:ATP binding"/>
    <property type="evidence" value="ECO:0007669"/>
    <property type="project" value="UniProtKB-UniRule"/>
</dbReference>
<dbReference type="CDD" id="cd00371">
    <property type="entry name" value="HMA"/>
    <property type="match status" value="2"/>
</dbReference>
<keyword evidence="13" id="KW-0406">Ion transport</keyword>
<keyword evidence="7 17" id="KW-0812">Transmembrane</keyword>
<dbReference type="NCBIfam" id="TIGR01494">
    <property type="entry name" value="ATPase_P-type"/>
    <property type="match status" value="1"/>
</dbReference>
<dbReference type="NCBIfam" id="TIGR01512">
    <property type="entry name" value="ATPase-IB2_Cd"/>
    <property type="match status" value="1"/>
</dbReference>
<dbReference type="RefSeq" id="WP_175395198.1">
    <property type="nucleotide sequence ID" value="NZ_JABMCB010000169.1"/>
</dbReference>
<keyword evidence="9 17" id="KW-0547">Nucleotide-binding</keyword>
<dbReference type="Pfam" id="PF00403">
    <property type="entry name" value="HMA"/>
    <property type="match status" value="2"/>
</dbReference>
<dbReference type="GO" id="GO:0046872">
    <property type="term" value="F:metal ion binding"/>
    <property type="evidence" value="ECO:0007669"/>
    <property type="project" value="UniProtKB-KW"/>
</dbReference>
<dbReference type="Gene3D" id="2.70.150.10">
    <property type="entry name" value="Calcium-transporting ATPase, cytoplasmic transduction domain A"/>
    <property type="match status" value="1"/>
</dbReference>
<dbReference type="InterPro" id="IPR027256">
    <property type="entry name" value="P-typ_ATPase_IB"/>
</dbReference>
<comment type="catalytic activity">
    <reaction evidence="16">
        <text>Cd(2+)(in) + ATP + H2O = Cd(2+)(out) + ADP + phosphate + H(+)</text>
        <dbReference type="Rhea" id="RHEA:12132"/>
        <dbReference type="ChEBI" id="CHEBI:15377"/>
        <dbReference type="ChEBI" id="CHEBI:15378"/>
        <dbReference type="ChEBI" id="CHEBI:30616"/>
        <dbReference type="ChEBI" id="CHEBI:43474"/>
        <dbReference type="ChEBI" id="CHEBI:48775"/>
        <dbReference type="ChEBI" id="CHEBI:456216"/>
        <dbReference type="EC" id="7.2.2.21"/>
    </reaction>
</comment>
<evidence type="ECO:0000256" key="7">
    <source>
        <dbReference type="ARBA" id="ARBA00022692"/>
    </source>
</evidence>
<keyword evidence="10 17" id="KW-0067">ATP-binding</keyword>
<dbReference type="GO" id="GO:0008551">
    <property type="term" value="F:P-type cadmium transporter activity"/>
    <property type="evidence" value="ECO:0007669"/>
    <property type="project" value="UniProtKB-EC"/>
</dbReference>
<evidence type="ECO:0000256" key="13">
    <source>
        <dbReference type="ARBA" id="ARBA00023065"/>
    </source>
</evidence>
<keyword evidence="3" id="KW-0813">Transport</keyword>
<dbReference type="PROSITE" id="PS00154">
    <property type="entry name" value="ATPASE_E1_E2"/>
    <property type="match status" value="1"/>
</dbReference>
<evidence type="ECO:0000256" key="18">
    <source>
        <dbReference type="SAM" id="MobiDB-lite"/>
    </source>
</evidence>
<dbReference type="SUPFAM" id="SSF55008">
    <property type="entry name" value="HMA, heavy metal-associated domain"/>
    <property type="match status" value="2"/>
</dbReference>
<comment type="caution">
    <text evidence="20">The sequence shown here is derived from an EMBL/GenBank/DDBJ whole genome shotgun (WGS) entry which is preliminary data.</text>
</comment>
<evidence type="ECO:0000256" key="4">
    <source>
        <dbReference type="ARBA" id="ARBA00022475"/>
    </source>
</evidence>
<evidence type="ECO:0000256" key="17">
    <source>
        <dbReference type="RuleBase" id="RU362081"/>
    </source>
</evidence>
<dbReference type="PROSITE" id="PS50846">
    <property type="entry name" value="HMA_2"/>
    <property type="match status" value="2"/>
</dbReference>
<dbReference type="SUPFAM" id="SSF81665">
    <property type="entry name" value="Calcium ATPase, transmembrane domain M"/>
    <property type="match status" value="1"/>
</dbReference>
<evidence type="ECO:0000256" key="1">
    <source>
        <dbReference type="ARBA" id="ARBA00004651"/>
    </source>
</evidence>
<dbReference type="InterPro" id="IPR018303">
    <property type="entry name" value="ATPase_P-typ_P_site"/>
</dbReference>
<keyword evidence="5" id="KW-0104">Cadmium</keyword>
<dbReference type="Gene3D" id="3.40.1110.10">
    <property type="entry name" value="Calcium-transporting ATPase, cytoplasmic domain N"/>
    <property type="match status" value="1"/>
</dbReference>
<dbReference type="InterPro" id="IPR051014">
    <property type="entry name" value="Cation_Transport_ATPase_IB"/>
</dbReference>
<dbReference type="PROSITE" id="PS01047">
    <property type="entry name" value="HMA_1"/>
    <property type="match status" value="1"/>
</dbReference>
<dbReference type="SUPFAM" id="SSF56784">
    <property type="entry name" value="HAD-like"/>
    <property type="match status" value="1"/>
</dbReference>
<evidence type="ECO:0000256" key="15">
    <source>
        <dbReference type="ARBA" id="ARBA00039103"/>
    </source>
</evidence>
<feature type="compositionally biased region" description="Polar residues" evidence="18">
    <location>
        <begin position="11"/>
        <end position="24"/>
    </location>
</feature>
<feature type="domain" description="HMA" evidence="19">
    <location>
        <begin position="115"/>
        <end position="180"/>
    </location>
</feature>
<evidence type="ECO:0000256" key="5">
    <source>
        <dbReference type="ARBA" id="ARBA00022539"/>
    </source>
</evidence>
<dbReference type="NCBIfam" id="TIGR01511">
    <property type="entry name" value="ATPase-IB1_Cu"/>
    <property type="match status" value="1"/>
</dbReference>
<sequence length="884" mass="95603">MSERNHPDSCCSETGGCNSSAKQPESQQIQHESCCSSHSCTDSIQPSIKPGATFKQQIQFTVTSKPTKNSDCCADEQDCCSSEGQEKGKEDSCCSSSAASVPRVSKSDLKLDTGQMLQYRVQGMDCFSCAETIQKSISRMEGTEEVQVNFSTAKMSVTVSDPSIGNRIESQVKKLGYSIESIAQKQTGQTYIIEGMDCGACAVTLEKHMLKFPEVREVNVNFSTGKMRIDHDLTNDKVKEEVSKAGFTALLPTNNRSSSDMVEEKSKKPIPATLYSGIFLVMGFVGSYGNVSEMLITLLYALAIVIGGYKPARSAYYAVRSASLDMNVLMTVAAMGAALIGEWFEGATVVFLFSLGNTLQNRAIEKTRKSIRGLMNLAPPEAWVKQGQQLVRTPVEDIHIGDVIVIKPGEKIPLDGEVTRGHSVVNQAPITGESVPVEKELRSIVYAGSVNESGSLEVSVTKLVEDTTIARIIHLVEEAQEKKAPSQAFVDRFARIYTPITFAIALLIMVIPPLFGWGTWGDWFYRGLELLVVACPCALVISTPVAIVSAIGNAAKNGVLIKGGTFLEVAGSIKAIAFDKTGTLTVGKPQVSALFTQKVSEEELLRIALTIEEHSQHPIASAIVEHANQREMSPLQGEQYGALVGKGAYATIQGTKYFAGNPKLFQEMGVPIVHLEEQASRLQQEGNTLILVGTQSNLLGMIAVSDAIRETTITTMQALKQSGIEQVVMLTGDNEGTARKIAREAGLDRYFAELLPEEKVSAVEQLQKEGKLVAMVGDGINDAPALATANLGIAMGGAGTDTAMETADIVLMADNLEKLPHTMKLSRKALRIIKQNIWFSLLVKVVALSFIFPGWLTLWAAVMSDTGAALLVILNSMRLLRMRS</sequence>
<dbReference type="InterPro" id="IPR059000">
    <property type="entry name" value="ATPase_P-type_domA"/>
</dbReference>
<feature type="transmembrane region" description="Helical" evidence="17">
    <location>
        <begin position="294"/>
        <end position="312"/>
    </location>
</feature>
<evidence type="ECO:0000256" key="2">
    <source>
        <dbReference type="ARBA" id="ARBA00006024"/>
    </source>
</evidence>
<gene>
    <name evidence="20" type="primary">cadA</name>
    <name evidence="20" type="ORF">HP552_09080</name>
</gene>
<dbReference type="Proteomes" id="UP000526125">
    <property type="component" value="Unassembled WGS sequence"/>
</dbReference>
<dbReference type="SFLD" id="SFLDS00003">
    <property type="entry name" value="Haloacid_Dehalogenase"/>
    <property type="match status" value="1"/>
</dbReference>
<dbReference type="AlphaFoldDB" id="A0A7Y6BV45"/>
<feature type="transmembrane region" description="Helical" evidence="17">
    <location>
        <begin position="530"/>
        <end position="552"/>
    </location>
</feature>
<dbReference type="InterPro" id="IPR017969">
    <property type="entry name" value="Heavy-metal-associated_CS"/>
</dbReference>
<reference evidence="20 21" key="1">
    <citation type="submission" date="2020-05" db="EMBL/GenBank/DDBJ databases">
        <title>Genome Sequencing of Type Strains.</title>
        <authorList>
            <person name="Lemaire J.F."/>
            <person name="Inderbitzin P."/>
            <person name="Gregorio O.A."/>
            <person name="Collins S.B."/>
            <person name="Wespe N."/>
            <person name="Knight-Connoni V."/>
        </authorList>
    </citation>
    <scope>NUCLEOTIDE SEQUENCE [LARGE SCALE GENOMIC DNA]</scope>
    <source>
        <strain evidence="20 21">LMG 21957</strain>
    </source>
</reference>
<keyword evidence="21" id="KW-1185">Reference proteome</keyword>
<dbReference type="InterPro" id="IPR036412">
    <property type="entry name" value="HAD-like_sf"/>
</dbReference>
<dbReference type="InterPro" id="IPR001757">
    <property type="entry name" value="P_typ_ATPase"/>
</dbReference>
<evidence type="ECO:0000256" key="10">
    <source>
        <dbReference type="ARBA" id="ARBA00022840"/>
    </source>
</evidence>
<dbReference type="GO" id="GO:0016887">
    <property type="term" value="F:ATP hydrolysis activity"/>
    <property type="evidence" value="ECO:0007669"/>
    <property type="project" value="InterPro"/>
</dbReference>
<evidence type="ECO:0000256" key="6">
    <source>
        <dbReference type="ARBA" id="ARBA00022553"/>
    </source>
</evidence>
<dbReference type="Gene3D" id="3.30.70.100">
    <property type="match status" value="2"/>
</dbReference>
<feature type="transmembrane region" description="Helical" evidence="17">
    <location>
        <begin position="270"/>
        <end position="288"/>
    </location>
</feature>
<keyword evidence="12 17" id="KW-1133">Transmembrane helix</keyword>
<keyword evidence="8 17" id="KW-0479">Metal-binding</keyword>
<dbReference type="CDD" id="cd07545">
    <property type="entry name" value="P-type_ATPase_Cd-like"/>
    <property type="match status" value="1"/>
</dbReference>
<keyword evidence="14 17" id="KW-0472">Membrane</keyword>
<dbReference type="Pfam" id="PF00122">
    <property type="entry name" value="E1-E2_ATPase"/>
    <property type="match status" value="1"/>
</dbReference>
<evidence type="ECO:0000256" key="16">
    <source>
        <dbReference type="ARBA" id="ARBA00049338"/>
    </source>
</evidence>
<name>A0A7Y6BV45_9BACL</name>
<evidence type="ECO:0000256" key="9">
    <source>
        <dbReference type="ARBA" id="ARBA00022741"/>
    </source>
</evidence>
<dbReference type="SFLD" id="SFLDG00002">
    <property type="entry name" value="C1.7:_P-type_atpase_like"/>
    <property type="match status" value="1"/>
</dbReference>
<dbReference type="Gene3D" id="3.40.50.1000">
    <property type="entry name" value="HAD superfamily/HAD-like"/>
    <property type="match status" value="1"/>
</dbReference>
<dbReference type="InterPro" id="IPR006121">
    <property type="entry name" value="HMA_dom"/>
</dbReference>
<dbReference type="PANTHER" id="PTHR48085:SF5">
    <property type="entry name" value="CADMIUM_ZINC-TRANSPORTING ATPASE HMA4-RELATED"/>
    <property type="match status" value="1"/>
</dbReference>
<dbReference type="NCBIfam" id="TIGR01525">
    <property type="entry name" value="ATPase-IB_hvy"/>
    <property type="match status" value="1"/>
</dbReference>
<evidence type="ECO:0000256" key="8">
    <source>
        <dbReference type="ARBA" id="ARBA00022723"/>
    </source>
</evidence>
<keyword evidence="6" id="KW-0597">Phosphoprotein</keyword>
<comment type="similarity">
    <text evidence="2 17">Belongs to the cation transport ATPase (P-type) (TC 3.A.3) family. Type IB subfamily.</text>
</comment>
<evidence type="ECO:0000259" key="19">
    <source>
        <dbReference type="PROSITE" id="PS50846"/>
    </source>
</evidence>
<dbReference type="InterPro" id="IPR023298">
    <property type="entry name" value="ATPase_P-typ_TM_dom_sf"/>
</dbReference>
<dbReference type="PRINTS" id="PR00941">
    <property type="entry name" value="CDATPASE"/>
</dbReference>
<dbReference type="InterPro" id="IPR023299">
    <property type="entry name" value="ATPase_P-typ_cyto_dom_N"/>
</dbReference>
<keyword evidence="11" id="KW-1278">Translocase</keyword>
<dbReference type="InterPro" id="IPR036163">
    <property type="entry name" value="HMA_dom_sf"/>
</dbReference>
<keyword evidence="4 17" id="KW-1003">Cell membrane</keyword>
<feature type="transmembrane region" description="Helical" evidence="17">
    <location>
        <begin position="496"/>
        <end position="518"/>
    </location>
</feature>
<dbReference type="PANTHER" id="PTHR48085">
    <property type="entry name" value="CADMIUM/ZINC-TRANSPORTING ATPASE HMA2-RELATED"/>
    <property type="match status" value="1"/>
</dbReference>
<evidence type="ECO:0000256" key="12">
    <source>
        <dbReference type="ARBA" id="ARBA00022989"/>
    </source>
</evidence>
<feature type="domain" description="HMA" evidence="19">
    <location>
        <begin position="187"/>
        <end position="250"/>
    </location>
</feature>
<evidence type="ECO:0000313" key="20">
    <source>
        <dbReference type="EMBL" id="NUU75381.1"/>
    </source>
</evidence>
<dbReference type="GO" id="GO:0005886">
    <property type="term" value="C:plasma membrane"/>
    <property type="evidence" value="ECO:0007669"/>
    <property type="project" value="UniProtKB-SubCell"/>
</dbReference>
<protein>
    <recommendedName>
        <fullName evidence="15">Cd(2+)-exporting ATPase</fullName>
        <ecNumber evidence="15">7.2.2.21</ecNumber>
    </recommendedName>
</protein>
<evidence type="ECO:0000313" key="21">
    <source>
        <dbReference type="Proteomes" id="UP000526125"/>
    </source>
</evidence>
<dbReference type="FunFam" id="2.70.150.10:FF:000002">
    <property type="entry name" value="Copper-transporting ATPase 1, putative"/>
    <property type="match status" value="1"/>
</dbReference>
<evidence type="ECO:0000256" key="3">
    <source>
        <dbReference type="ARBA" id="ARBA00022448"/>
    </source>
</evidence>
<dbReference type="EC" id="7.2.2.21" evidence="15"/>
<evidence type="ECO:0000256" key="11">
    <source>
        <dbReference type="ARBA" id="ARBA00022967"/>
    </source>
</evidence>
<dbReference type="InterPro" id="IPR008250">
    <property type="entry name" value="ATPase_P-typ_transduc_dom_A_sf"/>
</dbReference>
<dbReference type="PRINTS" id="PR00119">
    <property type="entry name" value="CATATPASE"/>
</dbReference>
<evidence type="ECO:0000256" key="14">
    <source>
        <dbReference type="ARBA" id="ARBA00023136"/>
    </source>
</evidence>
<dbReference type="SFLD" id="SFLDF00027">
    <property type="entry name" value="p-type_atpase"/>
    <property type="match status" value="1"/>
</dbReference>
<proteinExistence type="inferred from homology"/>
<dbReference type="InterPro" id="IPR023214">
    <property type="entry name" value="HAD_sf"/>
</dbReference>
<feature type="transmembrane region" description="Helical" evidence="17">
    <location>
        <begin position="832"/>
        <end position="852"/>
    </location>
</feature>